<evidence type="ECO:0000256" key="6">
    <source>
        <dbReference type="PIRSR" id="PIRSR621190-2"/>
    </source>
</evidence>
<protein>
    <recommendedName>
        <fullName evidence="9">Peptidase M10 metallopeptidase domain-containing protein</fullName>
    </recommendedName>
</protein>
<feature type="binding site" evidence="6">
    <location>
        <position position="44"/>
    </location>
    <ligand>
        <name>Zn(2+)</name>
        <dbReference type="ChEBI" id="CHEBI:29105"/>
        <label>2</label>
        <note>catalytic</note>
    </ligand>
</feature>
<evidence type="ECO:0000256" key="7">
    <source>
        <dbReference type="SAM" id="MobiDB-lite"/>
    </source>
</evidence>
<dbReference type="InterPro" id="IPR024079">
    <property type="entry name" value="MetalloPept_cat_dom_sf"/>
</dbReference>
<dbReference type="GO" id="GO:0031012">
    <property type="term" value="C:extracellular matrix"/>
    <property type="evidence" value="ECO:0007669"/>
    <property type="project" value="InterPro"/>
</dbReference>
<feature type="binding site" evidence="6">
    <location>
        <position position="15"/>
    </location>
    <ligand>
        <name>Zn(2+)</name>
        <dbReference type="ChEBI" id="CHEBI:29105"/>
        <label>1</label>
    </ligand>
</feature>
<dbReference type="OrthoDB" id="406838at2759"/>
<sequence>KILAHALLPPYGFIHFDADEEWAAMIVTELSRYDTIDLLPTAIHEIGHVLGLEHSSEKGSIMSPIYRYQTIDENGAYVKPKLTNFDISHIQQLYVFQYISMRLFPIIISLIAINSRAQYRVRINHLSRNDSMECISKQAYHDAQDKLLTIISLDTKCDNLLAKAFEKVATKPDNLRIRVVNNPEDFEHILREVRNRCIVTIIQESIKGIWFFFDCTRNPEINKKSNGVMWVVIIALTSTVTAICAAIGICAFLTFRKNRSVQKQKSDNSVKEQISNRNFNKLSGESSGMKSSFTVSSLK</sequence>
<dbReference type="GO" id="GO:0030574">
    <property type="term" value="P:collagen catabolic process"/>
    <property type="evidence" value="ECO:0007669"/>
    <property type="project" value="TreeGrafter"/>
</dbReference>
<keyword evidence="8" id="KW-0812">Transmembrane</keyword>
<evidence type="ECO:0000313" key="10">
    <source>
        <dbReference type="EMBL" id="VBB34580.1"/>
    </source>
</evidence>
<dbReference type="Pfam" id="PF00413">
    <property type="entry name" value="Peptidase_M10"/>
    <property type="match status" value="1"/>
</dbReference>
<feature type="binding site" evidence="6">
    <location>
        <position position="17"/>
    </location>
    <ligand>
        <name>Ca(2+)</name>
        <dbReference type="ChEBI" id="CHEBI:29108"/>
        <label>3</label>
    </ligand>
</feature>
<comment type="cofactor">
    <cofactor evidence="6">
        <name>Zn(2+)</name>
        <dbReference type="ChEBI" id="CHEBI:29105"/>
    </cofactor>
    <text evidence="6">Binds 2 Zn(2+) ions per subunit.</text>
</comment>
<keyword evidence="8" id="KW-1133">Transmembrane helix</keyword>
<dbReference type="InterPro" id="IPR021190">
    <property type="entry name" value="Pept_M10A"/>
</dbReference>
<dbReference type="GO" id="GO:0008270">
    <property type="term" value="F:zinc ion binding"/>
    <property type="evidence" value="ECO:0007669"/>
    <property type="project" value="InterPro"/>
</dbReference>
<dbReference type="Gene3D" id="3.40.390.10">
    <property type="entry name" value="Collagenase (Catalytic Domain)"/>
    <property type="match status" value="1"/>
</dbReference>
<evidence type="ECO:0000313" key="11">
    <source>
        <dbReference type="Proteomes" id="UP000276991"/>
    </source>
</evidence>
<reference evidence="10 11" key="1">
    <citation type="submission" date="2018-08" db="EMBL/GenBank/DDBJ databases">
        <authorList>
            <person name="Laetsch R D."/>
            <person name="Stevens L."/>
            <person name="Kumar S."/>
            <person name="Blaxter L. M."/>
        </authorList>
    </citation>
    <scope>NUCLEOTIDE SEQUENCE [LARGE SCALE GENOMIC DNA]</scope>
</reference>
<feature type="binding site" evidence="6">
    <location>
        <position position="20"/>
    </location>
    <ligand>
        <name>Ca(2+)</name>
        <dbReference type="ChEBI" id="CHEBI:29108"/>
        <label>1</label>
    </ligand>
</feature>
<keyword evidence="2 6" id="KW-0479">Metal-binding</keyword>
<feature type="non-terminal residue" evidence="10">
    <location>
        <position position="1"/>
    </location>
</feature>
<keyword evidence="6" id="KW-0106">Calcium</keyword>
<keyword evidence="4 6" id="KW-0862">Zinc</keyword>
<dbReference type="SUPFAM" id="SSF55486">
    <property type="entry name" value="Metalloproteases ('zincins'), catalytic domain"/>
    <property type="match status" value="1"/>
</dbReference>
<keyword evidence="1" id="KW-0645">Protease</keyword>
<feature type="binding site" evidence="6">
    <location>
        <position position="54"/>
    </location>
    <ligand>
        <name>Zn(2+)</name>
        <dbReference type="ChEBI" id="CHEBI:29105"/>
        <label>2</label>
        <note>catalytic</note>
    </ligand>
</feature>
<keyword evidence="3" id="KW-0378">Hydrolase</keyword>
<gene>
    <name evidence="10" type="ORF">NAV_LOCUS9371</name>
</gene>
<feature type="region of interest" description="Disordered" evidence="7">
    <location>
        <begin position="278"/>
        <end position="299"/>
    </location>
</feature>
<dbReference type="GO" id="GO:0030198">
    <property type="term" value="P:extracellular matrix organization"/>
    <property type="evidence" value="ECO:0007669"/>
    <property type="project" value="TreeGrafter"/>
</dbReference>
<dbReference type="GO" id="GO:0006508">
    <property type="term" value="P:proteolysis"/>
    <property type="evidence" value="ECO:0007669"/>
    <property type="project" value="UniProtKB-KW"/>
</dbReference>
<name>A0A498SRF2_ACAVI</name>
<organism evidence="10 11">
    <name type="scientific">Acanthocheilonema viteae</name>
    <name type="common">Filarial nematode worm</name>
    <name type="synonym">Dipetalonema viteae</name>
    <dbReference type="NCBI Taxonomy" id="6277"/>
    <lineage>
        <taxon>Eukaryota</taxon>
        <taxon>Metazoa</taxon>
        <taxon>Ecdysozoa</taxon>
        <taxon>Nematoda</taxon>
        <taxon>Chromadorea</taxon>
        <taxon>Rhabditida</taxon>
        <taxon>Spirurina</taxon>
        <taxon>Spiruromorpha</taxon>
        <taxon>Filarioidea</taxon>
        <taxon>Onchocercidae</taxon>
        <taxon>Acanthocheilonema</taxon>
    </lineage>
</organism>
<feature type="binding site" evidence="6">
    <location>
        <position position="5"/>
    </location>
    <ligand>
        <name>Zn(2+)</name>
        <dbReference type="ChEBI" id="CHEBI:29105"/>
        <label>1</label>
    </ligand>
</feature>
<dbReference type="EMBL" id="UPTC01003722">
    <property type="protein sequence ID" value="VBB34580.1"/>
    <property type="molecule type" value="Genomic_DNA"/>
</dbReference>
<evidence type="ECO:0000259" key="9">
    <source>
        <dbReference type="Pfam" id="PF00413"/>
    </source>
</evidence>
<dbReference type="AlphaFoldDB" id="A0A498SRF2"/>
<feature type="transmembrane region" description="Helical" evidence="8">
    <location>
        <begin position="227"/>
        <end position="255"/>
    </location>
</feature>
<dbReference type="PRINTS" id="PR00138">
    <property type="entry name" value="MATRIXIN"/>
</dbReference>
<dbReference type="GO" id="GO:0005615">
    <property type="term" value="C:extracellular space"/>
    <property type="evidence" value="ECO:0007669"/>
    <property type="project" value="TreeGrafter"/>
</dbReference>
<keyword evidence="8" id="KW-0472">Membrane</keyword>
<comment type="cofactor">
    <cofactor evidence="6">
        <name>Ca(2+)</name>
        <dbReference type="ChEBI" id="CHEBI:29108"/>
    </cofactor>
    <text evidence="6">Can bind about 5 Ca(2+) ions per subunit.</text>
</comment>
<evidence type="ECO:0000256" key="1">
    <source>
        <dbReference type="ARBA" id="ARBA00022670"/>
    </source>
</evidence>
<feature type="binding site" evidence="6">
    <location>
        <position position="20"/>
    </location>
    <ligand>
        <name>Ca(2+)</name>
        <dbReference type="ChEBI" id="CHEBI:29108"/>
        <label>3</label>
    </ligand>
</feature>
<evidence type="ECO:0000256" key="2">
    <source>
        <dbReference type="ARBA" id="ARBA00022723"/>
    </source>
</evidence>
<feature type="binding site" evidence="6">
    <location>
        <position position="62"/>
    </location>
    <ligand>
        <name>Zn(2+)</name>
        <dbReference type="ChEBI" id="CHEBI:29105"/>
        <label>2</label>
        <note>catalytic</note>
    </ligand>
</feature>
<evidence type="ECO:0000256" key="8">
    <source>
        <dbReference type="SAM" id="Phobius"/>
    </source>
</evidence>
<feature type="active site" evidence="5">
    <location>
        <position position="45"/>
    </location>
</feature>
<dbReference type="GO" id="GO:0004222">
    <property type="term" value="F:metalloendopeptidase activity"/>
    <property type="evidence" value="ECO:0007669"/>
    <property type="project" value="InterPro"/>
</dbReference>
<accession>A0A498SRF2</accession>
<dbReference type="Proteomes" id="UP000276991">
    <property type="component" value="Unassembled WGS sequence"/>
</dbReference>
<feature type="binding site" evidence="6">
    <location>
        <position position="48"/>
    </location>
    <ligand>
        <name>Zn(2+)</name>
        <dbReference type="ChEBI" id="CHEBI:29105"/>
        <label>2</label>
        <note>catalytic</note>
    </ligand>
</feature>
<evidence type="ECO:0000256" key="3">
    <source>
        <dbReference type="ARBA" id="ARBA00022801"/>
    </source>
</evidence>
<dbReference type="PANTHER" id="PTHR10201">
    <property type="entry name" value="MATRIX METALLOPROTEINASE"/>
    <property type="match status" value="1"/>
</dbReference>
<evidence type="ECO:0000256" key="5">
    <source>
        <dbReference type="PIRSR" id="PIRSR621190-1"/>
    </source>
</evidence>
<feature type="domain" description="Peptidase M10 metallopeptidase" evidence="9">
    <location>
        <begin position="2"/>
        <end position="94"/>
    </location>
</feature>
<proteinExistence type="predicted"/>
<evidence type="ECO:0000256" key="4">
    <source>
        <dbReference type="ARBA" id="ARBA00022833"/>
    </source>
</evidence>
<dbReference type="InterPro" id="IPR001818">
    <property type="entry name" value="Pept_M10_metallopeptidase"/>
</dbReference>
<dbReference type="PANTHER" id="PTHR10201:SF329">
    <property type="entry name" value="MATRIX METALLOPROTEINASE-C"/>
    <property type="match status" value="1"/>
</dbReference>
<keyword evidence="11" id="KW-1185">Reference proteome</keyword>
<dbReference type="STRING" id="6277.A0A498SRF2"/>